<name>A0ABQ8JS33_DERPT</name>
<sequence>MLHQQSDPTERACSSTLFENCSIKLLAIKKLIPRSDGVLLNKFKPTRYNPCIANNVKRFCKRYERYERCILIAASRAHKPPYFLSNADTFLSNNCCDNSYCDDDVDVVDNLLLLSLIF</sequence>
<reference evidence="1 2" key="2">
    <citation type="journal article" date="2022" name="Mol. Biol. Evol.">
        <title>Comparative Genomics Reveals Insights into the Divergent Evolution of Astigmatic Mites and Household Pest Adaptations.</title>
        <authorList>
            <person name="Xiong Q."/>
            <person name="Wan A.T."/>
            <person name="Liu X."/>
            <person name="Fung C.S."/>
            <person name="Xiao X."/>
            <person name="Malainual N."/>
            <person name="Hou J."/>
            <person name="Wang L."/>
            <person name="Wang M."/>
            <person name="Yang K.Y."/>
            <person name="Cui Y."/>
            <person name="Leung E.L."/>
            <person name="Nong W."/>
            <person name="Shin S.K."/>
            <person name="Au S.W."/>
            <person name="Jeong K.Y."/>
            <person name="Chew F.T."/>
            <person name="Hui J.H."/>
            <person name="Leung T.F."/>
            <person name="Tungtrongchitr A."/>
            <person name="Zhong N."/>
            <person name="Liu Z."/>
            <person name="Tsui S.K."/>
        </authorList>
    </citation>
    <scope>NUCLEOTIDE SEQUENCE [LARGE SCALE GENOMIC DNA]</scope>
    <source>
        <strain evidence="1">Derp</strain>
    </source>
</reference>
<protein>
    <submittedName>
        <fullName evidence="1">Uncharacterized protein</fullName>
    </submittedName>
</protein>
<accession>A0ABQ8JS33</accession>
<organism evidence="1 2">
    <name type="scientific">Dermatophagoides pteronyssinus</name>
    <name type="common">European house dust mite</name>
    <dbReference type="NCBI Taxonomy" id="6956"/>
    <lineage>
        <taxon>Eukaryota</taxon>
        <taxon>Metazoa</taxon>
        <taxon>Ecdysozoa</taxon>
        <taxon>Arthropoda</taxon>
        <taxon>Chelicerata</taxon>
        <taxon>Arachnida</taxon>
        <taxon>Acari</taxon>
        <taxon>Acariformes</taxon>
        <taxon>Sarcoptiformes</taxon>
        <taxon>Astigmata</taxon>
        <taxon>Psoroptidia</taxon>
        <taxon>Analgoidea</taxon>
        <taxon>Pyroglyphidae</taxon>
        <taxon>Dermatophagoidinae</taxon>
        <taxon>Dermatophagoides</taxon>
    </lineage>
</organism>
<dbReference type="Proteomes" id="UP000887458">
    <property type="component" value="Unassembled WGS sequence"/>
</dbReference>
<comment type="caution">
    <text evidence="1">The sequence shown here is derived from an EMBL/GenBank/DDBJ whole genome shotgun (WGS) entry which is preliminary data.</text>
</comment>
<evidence type="ECO:0000313" key="2">
    <source>
        <dbReference type="Proteomes" id="UP000887458"/>
    </source>
</evidence>
<proteinExistence type="predicted"/>
<reference evidence="1 2" key="1">
    <citation type="journal article" date="2018" name="J. Allergy Clin. Immunol.">
        <title>High-quality assembly of Dermatophagoides pteronyssinus genome and transcriptome reveals a wide range of novel allergens.</title>
        <authorList>
            <person name="Liu X.Y."/>
            <person name="Yang K.Y."/>
            <person name="Wang M.Q."/>
            <person name="Kwok J.S."/>
            <person name="Zeng X."/>
            <person name="Yang Z."/>
            <person name="Xiao X.J."/>
            <person name="Lau C.P."/>
            <person name="Li Y."/>
            <person name="Huang Z.M."/>
            <person name="Ba J.G."/>
            <person name="Yim A.K."/>
            <person name="Ouyang C.Y."/>
            <person name="Ngai S.M."/>
            <person name="Chan T.F."/>
            <person name="Leung E.L."/>
            <person name="Liu L."/>
            <person name="Liu Z.G."/>
            <person name="Tsui S.K."/>
        </authorList>
    </citation>
    <scope>NUCLEOTIDE SEQUENCE [LARGE SCALE GENOMIC DNA]</scope>
    <source>
        <strain evidence="1">Derp</strain>
    </source>
</reference>
<evidence type="ECO:0000313" key="1">
    <source>
        <dbReference type="EMBL" id="KAH9425407.1"/>
    </source>
</evidence>
<dbReference type="EMBL" id="NJHN03000018">
    <property type="protein sequence ID" value="KAH9425407.1"/>
    <property type="molecule type" value="Genomic_DNA"/>
</dbReference>
<gene>
    <name evidence="1" type="ORF">DERP_006015</name>
</gene>
<keyword evidence="2" id="KW-1185">Reference proteome</keyword>